<evidence type="ECO:0000313" key="9">
    <source>
        <dbReference type="Proteomes" id="UP001497600"/>
    </source>
</evidence>
<dbReference type="Pfam" id="PF01384">
    <property type="entry name" value="PHO4"/>
    <property type="match status" value="1"/>
</dbReference>
<evidence type="ECO:0000256" key="4">
    <source>
        <dbReference type="ARBA" id="ARBA00022692"/>
    </source>
</evidence>
<dbReference type="InterPro" id="IPR001204">
    <property type="entry name" value="Phos_transporter"/>
</dbReference>
<evidence type="ECO:0000256" key="6">
    <source>
        <dbReference type="ARBA" id="ARBA00023136"/>
    </source>
</evidence>
<keyword evidence="3 7" id="KW-0592">Phosphate transport</keyword>
<keyword evidence="4 7" id="KW-0812">Transmembrane</keyword>
<feature type="transmembrane region" description="Helical" evidence="7">
    <location>
        <begin position="550"/>
        <end position="577"/>
    </location>
</feature>
<dbReference type="PANTHER" id="PTHR11101:SF80">
    <property type="entry name" value="PHOSPHATE TRANSPORTER"/>
    <property type="match status" value="1"/>
</dbReference>
<evidence type="ECO:0000256" key="3">
    <source>
        <dbReference type="ARBA" id="ARBA00022592"/>
    </source>
</evidence>
<evidence type="ECO:0000256" key="1">
    <source>
        <dbReference type="ARBA" id="ARBA00004141"/>
    </source>
</evidence>
<evidence type="ECO:0000256" key="5">
    <source>
        <dbReference type="ARBA" id="ARBA00022989"/>
    </source>
</evidence>
<dbReference type="PANTHER" id="PTHR11101">
    <property type="entry name" value="PHOSPHATE TRANSPORTER"/>
    <property type="match status" value="1"/>
</dbReference>
<evidence type="ECO:0000256" key="7">
    <source>
        <dbReference type="RuleBase" id="RU363058"/>
    </source>
</evidence>
<feature type="transmembrane region" description="Helical" evidence="7">
    <location>
        <begin position="7"/>
        <end position="25"/>
    </location>
</feature>
<feature type="transmembrane region" description="Helical" evidence="7">
    <location>
        <begin position="185"/>
        <end position="206"/>
    </location>
</feature>
<gene>
    <name evidence="8" type="primary">PHO89</name>
    <name evidence="8" type="ORF">CAAN4_D13718</name>
</gene>
<feature type="transmembrane region" description="Helical" evidence="7">
    <location>
        <begin position="147"/>
        <end position="173"/>
    </location>
</feature>
<protein>
    <recommendedName>
        <fullName evidence="7">Phosphate transporter</fullName>
    </recommendedName>
</protein>
<keyword evidence="6 7" id="KW-0472">Membrane</keyword>
<feature type="transmembrane region" description="Helical" evidence="7">
    <location>
        <begin position="226"/>
        <end position="245"/>
    </location>
</feature>
<feature type="transmembrane region" description="Helical" evidence="7">
    <location>
        <begin position="86"/>
        <end position="105"/>
    </location>
</feature>
<organism evidence="8 9">
    <name type="scientific">[Candida] anglica</name>
    <dbReference type="NCBI Taxonomy" id="148631"/>
    <lineage>
        <taxon>Eukaryota</taxon>
        <taxon>Fungi</taxon>
        <taxon>Dikarya</taxon>
        <taxon>Ascomycota</taxon>
        <taxon>Saccharomycotina</taxon>
        <taxon>Pichiomycetes</taxon>
        <taxon>Debaryomycetaceae</taxon>
        <taxon>Kurtzmaniella</taxon>
    </lineage>
</organism>
<comment type="subcellular location">
    <subcellularLocation>
        <location evidence="1 7">Membrane</location>
        <topology evidence="1 7">Multi-pass membrane protein</topology>
    </subcellularLocation>
</comment>
<feature type="transmembrane region" description="Helical" evidence="7">
    <location>
        <begin position="507"/>
        <end position="538"/>
    </location>
</feature>
<comment type="similarity">
    <text evidence="7">Belongs to the inorganic phosphate transporter (PiT) (TC 2.A.20) family.</text>
</comment>
<accession>A0ABP0EC50</accession>
<keyword evidence="5 7" id="KW-1133">Transmembrane helix</keyword>
<feature type="transmembrane region" description="Helical" evidence="7">
    <location>
        <begin position="465"/>
        <end position="487"/>
    </location>
</feature>
<name>A0ABP0EC50_9ASCO</name>
<feature type="transmembrane region" description="Helical" evidence="7">
    <location>
        <begin position="45"/>
        <end position="65"/>
    </location>
</feature>
<evidence type="ECO:0000313" key="8">
    <source>
        <dbReference type="EMBL" id="CAK7905357.1"/>
    </source>
</evidence>
<keyword evidence="2 7" id="KW-0813">Transport</keyword>
<evidence type="ECO:0000256" key="2">
    <source>
        <dbReference type="ARBA" id="ARBA00022448"/>
    </source>
</evidence>
<comment type="function">
    <text evidence="7">Sodium-phosphate symporter.</text>
</comment>
<dbReference type="Proteomes" id="UP001497600">
    <property type="component" value="Chromosome D"/>
</dbReference>
<sequence length="589" mass="63774">MVALHQFDYIFAISMLTAFLDAWNIGANDVANSFASSVSSRSLKYWQAMILAGLCEFLGAVLVGSRVSDTIRSKIVNVDIFSDDPAVLMLSMACALVGSSIWLTIATSIGMPVSTTHSIVGGTIGACIAAKGATNVNWKWGGVSSIIASWFIAPLIAGCFSTIIFLISKFGVLEIKTVEKSLRNALILVPCMVFITFAVLTMLIVWKGAPQLNLDELSPQAIGGSIIGVGAVAALLFMLFFYPYYRRKLIHNDWTLRWYHIAIGPLFFFKSTDDIPPMPAGHELVIDYYAGRRYDTPVVHSAAAADDVEQNPNPVVPGTASIDSSGKEVKTDIEIEDVSTSASLAPSGQKKIPTKTLWFNLLKQGPMKWPLLIWLVLTHGFNQDIISSQVQSKDMLAGDLQALHTNAKYYDNKIEFLYSFLQATTAATMSFAHGANDIANAAGPLATIYLVWSTNTTGRKADVPIWILCYTAAALVIGCWTFGYRIMANLGNKLILQSPSRGFSIELGAAVTVVMATQLAIPVSTTQCAVGSTVFVGLCNKDLRAVNWRMVIWCYLGWMVTLPVAGIIAGVVCGIILNAPRFGGEYILT</sequence>
<proteinExistence type="inferred from homology"/>
<dbReference type="EMBL" id="OZ004256">
    <property type="protein sequence ID" value="CAK7905357.1"/>
    <property type="molecule type" value="Genomic_DNA"/>
</dbReference>
<reference evidence="8 9" key="1">
    <citation type="submission" date="2024-01" db="EMBL/GenBank/DDBJ databases">
        <authorList>
            <consortium name="Genoscope - CEA"/>
            <person name="William W."/>
        </authorList>
    </citation>
    <scope>NUCLEOTIDE SEQUENCE [LARGE SCALE GENOMIC DNA]</scope>
    <source>
        <strain evidence="8 9">29B2s-10</strain>
    </source>
</reference>
<keyword evidence="9" id="KW-1185">Reference proteome</keyword>